<dbReference type="Pfam" id="PF22486">
    <property type="entry name" value="MATH_2"/>
    <property type="match status" value="1"/>
</dbReference>
<evidence type="ECO:0000259" key="1">
    <source>
        <dbReference type="PROSITE" id="PS50144"/>
    </source>
</evidence>
<dbReference type="GO" id="GO:0016567">
    <property type="term" value="P:protein ubiquitination"/>
    <property type="evidence" value="ECO:0007669"/>
    <property type="project" value="InterPro"/>
</dbReference>
<dbReference type="PANTHER" id="PTHR26379:SF468">
    <property type="entry name" value="MATH DOMAIN CONTAINING PROTEIN"/>
    <property type="match status" value="1"/>
</dbReference>
<dbReference type="PROSITE" id="PS50144">
    <property type="entry name" value="MATH"/>
    <property type="match status" value="1"/>
</dbReference>
<reference evidence="2" key="3">
    <citation type="submission" date="2015-04" db="UniProtKB">
        <authorList>
            <consortium name="EnsemblPlants"/>
        </authorList>
    </citation>
    <scope>IDENTIFICATION</scope>
</reference>
<dbReference type="HOGENOM" id="CLU_004253_6_0_1"/>
<feature type="domain" description="MATH" evidence="1">
    <location>
        <begin position="25"/>
        <end position="148"/>
    </location>
</feature>
<organism evidence="2 3">
    <name type="scientific">Leersia perrieri</name>
    <dbReference type="NCBI Taxonomy" id="77586"/>
    <lineage>
        <taxon>Eukaryota</taxon>
        <taxon>Viridiplantae</taxon>
        <taxon>Streptophyta</taxon>
        <taxon>Embryophyta</taxon>
        <taxon>Tracheophyta</taxon>
        <taxon>Spermatophyta</taxon>
        <taxon>Magnoliopsida</taxon>
        <taxon>Liliopsida</taxon>
        <taxon>Poales</taxon>
        <taxon>Poaceae</taxon>
        <taxon>BOP clade</taxon>
        <taxon>Oryzoideae</taxon>
        <taxon>Oryzeae</taxon>
        <taxon>Oryzinae</taxon>
        <taxon>Leersia</taxon>
    </lineage>
</organism>
<dbReference type="STRING" id="77586.A0A0D9XUE4"/>
<sequence length="201" mass="21778">MTLPPPPPPLPEETMASTVTPAATTGTHIFKIEGYNMIKSSHGTGTRVESPKFQAAGHTWTISLYPNGSTKKNLGLSLHDDDAAVGDAVVQATVCFSFCSADSADSTTASSYPMSFYVGSMHCCTILSNWDMLWSYIEDDSLTIRCDITVVEKTAVNLGIICNCNDDLCKRHHVATTSGNEDHNKKAASSKPRLFGCFRYN</sequence>
<dbReference type="Proteomes" id="UP000032180">
    <property type="component" value="Chromosome 11"/>
</dbReference>
<name>A0A0D9XUE4_9ORYZ</name>
<protein>
    <recommendedName>
        <fullName evidence="1">MATH domain-containing protein</fullName>
    </recommendedName>
</protein>
<dbReference type="InterPro" id="IPR008974">
    <property type="entry name" value="TRAF-like"/>
</dbReference>
<reference evidence="2 3" key="1">
    <citation type="submission" date="2012-08" db="EMBL/GenBank/DDBJ databases">
        <title>Oryza genome evolution.</title>
        <authorList>
            <person name="Wing R.A."/>
        </authorList>
    </citation>
    <scope>NUCLEOTIDE SEQUENCE</scope>
</reference>
<accession>A0A0D9XUE4</accession>
<dbReference type="Gene3D" id="2.60.210.10">
    <property type="entry name" value="Apoptosis, Tumor Necrosis Factor Receptor Associated Protein 2, Chain A"/>
    <property type="match status" value="1"/>
</dbReference>
<dbReference type="PANTHER" id="PTHR26379">
    <property type="entry name" value="BTB/POZ AND MATH DOMAIN-CONTAINING PROTEIN 1"/>
    <property type="match status" value="1"/>
</dbReference>
<keyword evidence="3" id="KW-1185">Reference proteome</keyword>
<proteinExistence type="predicted"/>
<evidence type="ECO:0000313" key="2">
    <source>
        <dbReference type="EnsemblPlants" id="LPERR11G16800.1"/>
    </source>
</evidence>
<evidence type="ECO:0000313" key="3">
    <source>
        <dbReference type="Proteomes" id="UP000032180"/>
    </source>
</evidence>
<dbReference type="SUPFAM" id="SSF49599">
    <property type="entry name" value="TRAF domain-like"/>
    <property type="match status" value="1"/>
</dbReference>
<dbReference type="Gramene" id="LPERR11G16800.1">
    <property type="protein sequence ID" value="LPERR11G16800.1"/>
    <property type="gene ID" value="LPERR11G16800"/>
</dbReference>
<dbReference type="AlphaFoldDB" id="A0A0D9XUE4"/>
<dbReference type="CDD" id="cd00121">
    <property type="entry name" value="MATH"/>
    <property type="match status" value="1"/>
</dbReference>
<dbReference type="InterPro" id="IPR045005">
    <property type="entry name" value="BPM1-6"/>
</dbReference>
<dbReference type="InterPro" id="IPR002083">
    <property type="entry name" value="MATH/TRAF_dom"/>
</dbReference>
<dbReference type="EnsemblPlants" id="LPERR11G16800.1">
    <property type="protein sequence ID" value="LPERR11G16800.1"/>
    <property type="gene ID" value="LPERR11G16800"/>
</dbReference>
<reference evidence="3" key="2">
    <citation type="submission" date="2013-12" db="EMBL/GenBank/DDBJ databases">
        <authorList>
            <person name="Yu Y."/>
            <person name="Lee S."/>
            <person name="de Baynast K."/>
            <person name="Wissotski M."/>
            <person name="Liu L."/>
            <person name="Talag J."/>
            <person name="Goicoechea J."/>
            <person name="Angelova A."/>
            <person name="Jetty R."/>
            <person name="Kudrna D."/>
            <person name="Golser W."/>
            <person name="Rivera L."/>
            <person name="Zhang J."/>
            <person name="Wing R."/>
        </authorList>
    </citation>
    <scope>NUCLEOTIDE SEQUENCE</scope>
</reference>